<comment type="caution">
    <text evidence="1">The sequence shown here is derived from an EMBL/GenBank/DDBJ whole genome shotgun (WGS) entry which is preliminary data.</text>
</comment>
<proteinExistence type="predicted"/>
<accession>A0AAQ4DHD9</accession>
<reference evidence="1 2" key="1">
    <citation type="journal article" date="2023" name="Arcadia Sci">
        <title>De novo assembly of a long-read Amblyomma americanum tick genome.</title>
        <authorList>
            <person name="Chou S."/>
            <person name="Poskanzer K.E."/>
            <person name="Rollins M."/>
            <person name="Thuy-Boun P.S."/>
        </authorList>
    </citation>
    <scope>NUCLEOTIDE SEQUENCE [LARGE SCALE GENOMIC DNA]</scope>
    <source>
        <strain evidence="1">F_SG_1</strain>
        <tissue evidence="1">Salivary glands</tissue>
    </source>
</reference>
<protein>
    <submittedName>
        <fullName evidence="1">Uncharacterized protein</fullName>
    </submittedName>
</protein>
<evidence type="ECO:0000313" key="1">
    <source>
        <dbReference type="EMBL" id="KAK8761879.1"/>
    </source>
</evidence>
<dbReference type="AlphaFoldDB" id="A0AAQ4DHD9"/>
<gene>
    <name evidence="1" type="ORF">V5799_026854</name>
</gene>
<dbReference type="Proteomes" id="UP001321473">
    <property type="component" value="Unassembled WGS sequence"/>
</dbReference>
<dbReference type="EMBL" id="JARKHS020030690">
    <property type="protein sequence ID" value="KAK8761879.1"/>
    <property type="molecule type" value="Genomic_DNA"/>
</dbReference>
<keyword evidence="2" id="KW-1185">Reference proteome</keyword>
<sequence length="108" mass="11923">MNVGTAYAVFNHAVASALWLLVEQGKMDEEALTTAWFVDQVFKWFSLMASQTPTVALSDLCPEKGKEAVTFLTDFMEVFRNLCITDKGRTNAAWKPVQAGITTTTALN</sequence>
<organism evidence="1 2">
    <name type="scientific">Amblyomma americanum</name>
    <name type="common">Lone star tick</name>
    <dbReference type="NCBI Taxonomy" id="6943"/>
    <lineage>
        <taxon>Eukaryota</taxon>
        <taxon>Metazoa</taxon>
        <taxon>Ecdysozoa</taxon>
        <taxon>Arthropoda</taxon>
        <taxon>Chelicerata</taxon>
        <taxon>Arachnida</taxon>
        <taxon>Acari</taxon>
        <taxon>Parasitiformes</taxon>
        <taxon>Ixodida</taxon>
        <taxon>Ixodoidea</taxon>
        <taxon>Ixodidae</taxon>
        <taxon>Amblyomminae</taxon>
        <taxon>Amblyomma</taxon>
    </lineage>
</organism>
<evidence type="ECO:0000313" key="2">
    <source>
        <dbReference type="Proteomes" id="UP001321473"/>
    </source>
</evidence>
<name>A0AAQ4DHD9_AMBAM</name>